<evidence type="ECO:0000313" key="8">
    <source>
        <dbReference type="Proteomes" id="UP001501079"/>
    </source>
</evidence>
<evidence type="ECO:0000256" key="3">
    <source>
        <dbReference type="ARBA" id="ARBA00022842"/>
    </source>
</evidence>
<evidence type="ECO:0000256" key="6">
    <source>
        <dbReference type="ARBA" id="ARBA00023204"/>
    </source>
</evidence>
<keyword evidence="2" id="KW-0227">DNA damage</keyword>
<dbReference type="Gene3D" id="3.30.420.10">
    <property type="entry name" value="Ribonuclease H-like superfamily/Ribonuclease H"/>
    <property type="match status" value="1"/>
</dbReference>
<evidence type="ECO:0000313" key="7">
    <source>
        <dbReference type="EMBL" id="GAA4176399.1"/>
    </source>
</evidence>
<name>A0ABP8A2W1_9MICO</name>
<evidence type="ECO:0008006" key="9">
    <source>
        <dbReference type="Google" id="ProtNLM"/>
    </source>
</evidence>
<dbReference type="SUPFAM" id="SSF53098">
    <property type="entry name" value="Ribonuclease H-like"/>
    <property type="match status" value="1"/>
</dbReference>
<reference evidence="8" key="1">
    <citation type="journal article" date="2019" name="Int. J. Syst. Evol. Microbiol.">
        <title>The Global Catalogue of Microorganisms (GCM) 10K type strain sequencing project: providing services to taxonomists for standard genome sequencing and annotation.</title>
        <authorList>
            <consortium name="The Broad Institute Genomics Platform"/>
            <consortium name="The Broad Institute Genome Sequencing Center for Infectious Disease"/>
            <person name="Wu L."/>
            <person name="Ma J."/>
        </authorList>
    </citation>
    <scope>NUCLEOTIDE SEQUENCE [LARGE SCALE GENOMIC DNA]</scope>
    <source>
        <strain evidence="8">JCM 17591</strain>
    </source>
</reference>
<dbReference type="RefSeq" id="WP_344754613.1">
    <property type="nucleotide sequence ID" value="NZ_BAABBW010000004.1"/>
</dbReference>
<evidence type="ECO:0000256" key="5">
    <source>
        <dbReference type="ARBA" id="ARBA00023172"/>
    </source>
</evidence>
<keyword evidence="8" id="KW-1185">Reference proteome</keyword>
<proteinExistence type="inferred from homology"/>
<dbReference type="InterPro" id="IPR002176">
    <property type="entry name" value="X-over_junc_endoDNase_RuvC"/>
</dbReference>
<dbReference type="EMBL" id="BAABBW010000004">
    <property type="protein sequence ID" value="GAA4176399.1"/>
    <property type="molecule type" value="Genomic_DNA"/>
</dbReference>
<protein>
    <recommendedName>
        <fullName evidence="9">Holliday junction nuclease RuvC</fullName>
    </recommendedName>
</protein>
<evidence type="ECO:0000256" key="4">
    <source>
        <dbReference type="ARBA" id="ARBA00023125"/>
    </source>
</evidence>
<comment type="similarity">
    <text evidence="1">Belongs to the RuvC family.</text>
</comment>
<keyword evidence="4" id="KW-0238">DNA-binding</keyword>
<dbReference type="InterPro" id="IPR036397">
    <property type="entry name" value="RNaseH_sf"/>
</dbReference>
<gene>
    <name evidence="7" type="ORF">GCM10022287_23570</name>
</gene>
<comment type="caution">
    <text evidence="7">The sequence shown here is derived from an EMBL/GenBank/DDBJ whole genome shotgun (WGS) entry which is preliminary data.</text>
</comment>
<evidence type="ECO:0000256" key="1">
    <source>
        <dbReference type="ARBA" id="ARBA00009518"/>
    </source>
</evidence>
<organism evidence="7 8">
    <name type="scientific">Gryllotalpicola koreensis</name>
    <dbReference type="NCBI Taxonomy" id="993086"/>
    <lineage>
        <taxon>Bacteria</taxon>
        <taxon>Bacillati</taxon>
        <taxon>Actinomycetota</taxon>
        <taxon>Actinomycetes</taxon>
        <taxon>Micrococcales</taxon>
        <taxon>Microbacteriaceae</taxon>
        <taxon>Gryllotalpicola</taxon>
    </lineage>
</organism>
<dbReference type="PRINTS" id="PR00696">
    <property type="entry name" value="RSOLVASERUVC"/>
</dbReference>
<dbReference type="InterPro" id="IPR012337">
    <property type="entry name" value="RNaseH-like_sf"/>
</dbReference>
<accession>A0ABP8A2W1</accession>
<dbReference type="Proteomes" id="UP001501079">
    <property type="component" value="Unassembled WGS sequence"/>
</dbReference>
<keyword evidence="6" id="KW-0234">DNA repair</keyword>
<sequence>MNSPIIGAPEDGVTEQIQSPPPIIYSLGIDLSLTGTGVTSIGTDGIKSELIKSSGKRGDSLADRDWRLRVLMNRILLHADMLSTESVVVIEQPAYSQTAGSHHDRSGLWWLIVHELISADYRVVEVSPSSLKKYATGKGNAAKDAVLAAVVKRYPHADVTDNNVADSLVLAAMGARHLEHPIEESLPVSHGEALTKVRWAA</sequence>
<keyword evidence="3" id="KW-0460">Magnesium</keyword>
<keyword evidence="5" id="KW-0233">DNA recombination</keyword>
<evidence type="ECO:0000256" key="2">
    <source>
        <dbReference type="ARBA" id="ARBA00022763"/>
    </source>
</evidence>